<dbReference type="PROSITE" id="PS51736">
    <property type="entry name" value="RECOMBINASES_3"/>
    <property type="match status" value="1"/>
</dbReference>
<feature type="domain" description="Resolvase/invertase-type recombinase catalytic" evidence="2">
    <location>
        <begin position="1"/>
        <end position="25"/>
    </location>
</feature>
<sequence length="79" mass="8890">MLAEFEAGIGHQRTREGMALTKKNGKLKGKQPELSEPARRSIRRRYAEGRISLADLATEYSDGRSTIHRIIRGNPESPK</sequence>
<keyword evidence="4" id="KW-1185">Reference proteome</keyword>
<name>A0ABN1S208_9ACTN</name>
<comment type="caution">
    <text evidence="3">The sequence shown here is derived from an EMBL/GenBank/DDBJ whole genome shotgun (WGS) entry which is preliminary data.</text>
</comment>
<evidence type="ECO:0000256" key="1">
    <source>
        <dbReference type="SAM" id="MobiDB-lite"/>
    </source>
</evidence>
<organism evidence="3 4">
    <name type="scientific">Actinocorallia libanotica</name>
    <dbReference type="NCBI Taxonomy" id="46162"/>
    <lineage>
        <taxon>Bacteria</taxon>
        <taxon>Bacillati</taxon>
        <taxon>Actinomycetota</taxon>
        <taxon>Actinomycetes</taxon>
        <taxon>Streptosporangiales</taxon>
        <taxon>Thermomonosporaceae</taxon>
        <taxon>Actinocorallia</taxon>
    </lineage>
</organism>
<feature type="compositionally biased region" description="Basic and acidic residues" evidence="1">
    <location>
        <begin position="30"/>
        <end position="39"/>
    </location>
</feature>
<dbReference type="InterPro" id="IPR006119">
    <property type="entry name" value="Resolv_N"/>
</dbReference>
<gene>
    <name evidence="3" type="ORF">GCM10009550_77650</name>
</gene>
<dbReference type="EMBL" id="BAAAHH010000073">
    <property type="protein sequence ID" value="GAA0970205.1"/>
    <property type="molecule type" value="Genomic_DNA"/>
</dbReference>
<feature type="region of interest" description="Disordered" evidence="1">
    <location>
        <begin position="1"/>
        <end position="40"/>
    </location>
</feature>
<evidence type="ECO:0000313" key="4">
    <source>
        <dbReference type="Proteomes" id="UP001500665"/>
    </source>
</evidence>
<reference evidence="3 4" key="1">
    <citation type="journal article" date="2019" name="Int. J. Syst. Evol. Microbiol.">
        <title>The Global Catalogue of Microorganisms (GCM) 10K type strain sequencing project: providing services to taxonomists for standard genome sequencing and annotation.</title>
        <authorList>
            <consortium name="The Broad Institute Genomics Platform"/>
            <consortium name="The Broad Institute Genome Sequencing Center for Infectious Disease"/>
            <person name="Wu L."/>
            <person name="Ma J."/>
        </authorList>
    </citation>
    <scope>NUCLEOTIDE SEQUENCE [LARGE SCALE GENOMIC DNA]</scope>
    <source>
        <strain evidence="3 4">JCM 10696</strain>
    </source>
</reference>
<evidence type="ECO:0000313" key="3">
    <source>
        <dbReference type="EMBL" id="GAA0970205.1"/>
    </source>
</evidence>
<proteinExistence type="predicted"/>
<evidence type="ECO:0000259" key="2">
    <source>
        <dbReference type="PROSITE" id="PS51736"/>
    </source>
</evidence>
<dbReference type="Proteomes" id="UP001500665">
    <property type="component" value="Unassembled WGS sequence"/>
</dbReference>
<protein>
    <recommendedName>
        <fullName evidence="2">Resolvase/invertase-type recombinase catalytic domain-containing protein</fullName>
    </recommendedName>
</protein>
<accession>A0ABN1S208</accession>